<name>A0AAW2FNS4_9HYME</name>
<keyword evidence="2" id="KW-1185">Reference proteome</keyword>
<evidence type="ECO:0000313" key="1">
    <source>
        <dbReference type="EMBL" id="KAL0117433.1"/>
    </source>
</evidence>
<comment type="caution">
    <text evidence="1">The sequence shown here is derived from an EMBL/GenBank/DDBJ whole genome shotgun (WGS) entry which is preliminary data.</text>
</comment>
<protein>
    <submittedName>
        <fullName evidence="1">Uncharacterized protein</fullName>
    </submittedName>
</protein>
<evidence type="ECO:0000313" key="2">
    <source>
        <dbReference type="Proteomes" id="UP001430953"/>
    </source>
</evidence>
<dbReference type="AlphaFoldDB" id="A0AAW2FNS4"/>
<accession>A0AAW2FNS4</accession>
<reference evidence="1 2" key="1">
    <citation type="submission" date="2023-03" db="EMBL/GenBank/DDBJ databases">
        <title>High recombination rates correlate with genetic variation in Cardiocondyla obscurior ants.</title>
        <authorList>
            <person name="Errbii M."/>
        </authorList>
    </citation>
    <scope>NUCLEOTIDE SEQUENCE [LARGE SCALE GENOMIC DNA]</scope>
    <source>
        <strain evidence="1">Alpha-2009</strain>
        <tissue evidence="1">Whole body</tissue>
    </source>
</reference>
<dbReference type="Proteomes" id="UP001430953">
    <property type="component" value="Unassembled WGS sequence"/>
</dbReference>
<organism evidence="1 2">
    <name type="scientific">Cardiocondyla obscurior</name>
    <dbReference type="NCBI Taxonomy" id="286306"/>
    <lineage>
        <taxon>Eukaryota</taxon>
        <taxon>Metazoa</taxon>
        <taxon>Ecdysozoa</taxon>
        <taxon>Arthropoda</taxon>
        <taxon>Hexapoda</taxon>
        <taxon>Insecta</taxon>
        <taxon>Pterygota</taxon>
        <taxon>Neoptera</taxon>
        <taxon>Endopterygota</taxon>
        <taxon>Hymenoptera</taxon>
        <taxon>Apocrita</taxon>
        <taxon>Aculeata</taxon>
        <taxon>Formicoidea</taxon>
        <taxon>Formicidae</taxon>
        <taxon>Myrmicinae</taxon>
        <taxon>Cardiocondyla</taxon>
    </lineage>
</organism>
<proteinExistence type="predicted"/>
<gene>
    <name evidence="1" type="ORF">PUN28_010341</name>
</gene>
<sequence>MAIVKNTHREKKSKSDWNDMDELKYLICAIDNCKCESVPPSPSFRIILPPRIEEIPCEIPPRKPPCVPSPRCCPITPGPCCPWLVSPPTFPAMLSQPPKPSPRILCNLPSCYPCE</sequence>
<dbReference type="EMBL" id="JADYXP020000009">
    <property type="protein sequence ID" value="KAL0117433.1"/>
    <property type="molecule type" value="Genomic_DNA"/>
</dbReference>